<accession>A0A0P8ADB9</accession>
<feature type="domain" description="Type I restriction modification DNA specificity" evidence="5">
    <location>
        <begin position="1"/>
        <end position="52"/>
    </location>
</feature>
<evidence type="ECO:0000313" key="7">
    <source>
        <dbReference type="Proteomes" id="UP000050360"/>
    </source>
</evidence>
<feature type="coiled-coil region" evidence="4">
    <location>
        <begin position="33"/>
        <end position="60"/>
    </location>
</feature>
<dbReference type="InterPro" id="IPR044946">
    <property type="entry name" value="Restrct_endonuc_typeI_TRD_sf"/>
</dbReference>
<dbReference type="AlphaFoldDB" id="A0A0P8ADB9"/>
<proteinExistence type="inferred from homology"/>
<dbReference type="Gene3D" id="3.90.220.20">
    <property type="entry name" value="DNA methylase specificity domains"/>
    <property type="match status" value="1"/>
</dbReference>
<protein>
    <submittedName>
        <fullName evidence="6">Type I restriction-modification system specificity subunit</fullName>
    </submittedName>
</protein>
<evidence type="ECO:0000256" key="2">
    <source>
        <dbReference type="ARBA" id="ARBA00022747"/>
    </source>
</evidence>
<keyword evidence="4" id="KW-0175">Coiled coil</keyword>
<dbReference type="Gene3D" id="1.10.287.1120">
    <property type="entry name" value="Bipartite methylase S protein"/>
    <property type="match status" value="1"/>
</dbReference>
<keyword evidence="2" id="KW-0680">Restriction system</keyword>
<evidence type="ECO:0000313" key="6">
    <source>
        <dbReference type="EMBL" id="KPQ44838.1"/>
    </source>
</evidence>
<evidence type="ECO:0000256" key="1">
    <source>
        <dbReference type="ARBA" id="ARBA00010923"/>
    </source>
</evidence>
<dbReference type="PANTHER" id="PTHR30408">
    <property type="entry name" value="TYPE-1 RESTRICTION ENZYME ECOKI SPECIFICITY PROTEIN"/>
    <property type="match status" value="1"/>
</dbReference>
<dbReference type="InterPro" id="IPR000055">
    <property type="entry name" value="Restrct_endonuc_typeI_TRD"/>
</dbReference>
<dbReference type="InterPro" id="IPR052021">
    <property type="entry name" value="Type-I_RS_S_subunit"/>
</dbReference>
<dbReference type="GO" id="GO:0003677">
    <property type="term" value="F:DNA binding"/>
    <property type="evidence" value="ECO:0007669"/>
    <property type="project" value="UniProtKB-KW"/>
</dbReference>
<evidence type="ECO:0000256" key="4">
    <source>
        <dbReference type="SAM" id="Coils"/>
    </source>
</evidence>
<keyword evidence="3" id="KW-0238">DNA-binding</keyword>
<name>A0A0P8ADB9_9EURY</name>
<comment type="caution">
    <text evidence="6">The sequence shown here is derived from an EMBL/GenBank/DDBJ whole genome shotgun (WGS) entry which is preliminary data.</text>
</comment>
<dbReference type="SUPFAM" id="SSF116734">
    <property type="entry name" value="DNA methylase specificity domain"/>
    <property type="match status" value="1"/>
</dbReference>
<evidence type="ECO:0000256" key="3">
    <source>
        <dbReference type="ARBA" id="ARBA00023125"/>
    </source>
</evidence>
<dbReference type="PANTHER" id="PTHR30408:SF12">
    <property type="entry name" value="TYPE I RESTRICTION ENZYME MJAVIII SPECIFICITY SUBUNIT"/>
    <property type="match status" value="1"/>
</dbReference>
<organism evidence="6 7">
    <name type="scientific">Candidatus Methanoperedens nitratireducens</name>
    <dbReference type="NCBI Taxonomy" id="1392998"/>
    <lineage>
        <taxon>Archaea</taxon>
        <taxon>Methanobacteriati</taxon>
        <taxon>Methanobacteriota</taxon>
        <taxon>Stenosarchaea group</taxon>
        <taxon>Methanomicrobia</taxon>
        <taxon>Methanosarcinales</taxon>
        <taxon>ANME-2 cluster</taxon>
        <taxon>Candidatus Methanoperedentaceae</taxon>
        <taxon>Candidatus Methanoperedens</taxon>
    </lineage>
</organism>
<sequence>MGSTFKAIRKEEVENFQIPLPPLPEQRRIAEILSAVDRKLELERRRKEKLERMKKGLMNELLTGRKRMKVEE</sequence>
<reference evidence="6 7" key="1">
    <citation type="submission" date="2015-09" db="EMBL/GenBank/DDBJ databases">
        <title>A metagenomics-based metabolic model of nitrate-dependent anaerobic oxidation of methane by Methanoperedens-like archaea.</title>
        <authorList>
            <person name="Arshad A."/>
            <person name="Speth D.R."/>
            <person name="De Graaf R.M."/>
            <person name="Op Den Camp H.J."/>
            <person name="Jetten M.S."/>
            <person name="Welte C.U."/>
        </authorList>
    </citation>
    <scope>NUCLEOTIDE SEQUENCE [LARGE SCALE GENOMIC DNA]</scope>
</reference>
<dbReference type="EMBL" id="LKCM01000051">
    <property type="protein sequence ID" value="KPQ44838.1"/>
    <property type="molecule type" value="Genomic_DNA"/>
</dbReference>
<dbReference type="GO" id="GO:0009307">
    <property type="term" value="P:DNA restriction-modification system"/>
    <property type="evidence" value="ECO:0007669"/>
    <property type="project" value="UniProtKB-KW"/>
</dbReference>
<dbReference type="PATRIC" id="fig|1719120.3.peg.621"/>
<evidence type="ECO:0000259" key="5">
    <source>
        <dbReference type="Pfam" id="PF01420"/>
    </source>
</evidence>
<dbReference type="Proteomes" id="UP000050360">
    <property type="component" value="Unassembled WGS sequence"/>
</dbReference>
<comment type="similarity">
    <text evidence="1">Belongs to the type-I restriction system S methylase family.</text>
</comment>
<dbReference type="Pfam" id="PF01420">
    <property type="entry name" value="Methylase_S"/>
    <property type="match status" value="1"/>
</dbReference>
<gene>
    <name evidence="6" type="ORF">MPEBLZ_00567</name>
</gene>